<feature type="domain" description="HD" evidence="1">
    <location>
        <begin position="31"/>
        <end position="120"/>
    </location>
</feature>
<dbReference type="Gene3D" id="1.10.3210.10">
    <property type="entry name" value="Hypothetical protein af1432"/>
    <property type="match status" value="1"/>
</dbReference>
<accession>B6Q7A0</accession>
<sequence>MESPREVAKSLLAVLENYGQGDYIGESITQLEHSLQAAHQAQQADKFHQSHELVLAALLHDIGQIIPLERTKEIRMTLNQEGVENVGRIGHEIIGAQYLYSLGFSETVCRLINSHVSAKRYLTAVDQSYYDSLSIASQKSLAFQGGPFRGEELKAFEQDHLKDEMVSLRLWDDAAKVVGIENNTPRAHDYLELIVAHLADTPEN</sequence>
<dbReference type="HOGENOM" id="CLU_091985_0_1_1"/>
<dbReference type="InterPro" id="IPR006675">
    <property type="entry name" value="HDIG_dom"/>
</dbReference>
<dbReference type="EMBL" id="DS995899">
    <property type="protein sequence ID" value="EEA26642.1"/>
    <property type="molecule type" value="Genomic_DNA"/>
</dbReference>
<keyword evidence="3" id="KW-1185">Reference proteome</keyword>
<dbReference type="PhylomeDB" id="B6Q7A0"/>
<reference evidence="3" key="1">
    <citation type="journal article" date="2015" name="Genome Announc.">
        <title>Genome sequence of the AIDS-associated pathogen Penicillium marneffei (ATCC18224) and its near taxonomic relative Talaromyces stipitatus (ATCC10500).</title>
        <authorList>
            <person name="Nierman W.C."/>
            <person name="Fedorova-Abrams N.D."/>
            <person name="Andrianopoulos A."/>
        </authorList>
    </citation>
    <scope>NUCLEOTIDE SEQUENCE [LARGE SCALE GENOMIC DNA]</scope>
    <source>
        <strain evidence="3">ATCC 18224 / CBS 334.59 / QM 7333</strain>
    </source>
</reference>
<dbReference type="InterPro" id="IPR006674">
    <property type="entry name" value="HD_domain"/>
</dbReference>
<evidence type="ECO:0000313" key="2">
    <source>
        <dbReference type="EMBL" id="EEA26642.1"/>
    </source>
</evidence>
<dbReference type="OrthoDB" id="4223596at2759"/>
<dbReference type="PANTHER" id="PTHR40202">
    <property type="match status" value="1"/>
</dbReference>
<proteinExistence type="predicted"/>
<gene>
    <name evidence="2" type="ORF">PMAA_015640</name>
</gene>
<evidence type="ECO:0000313" key="3">
    <source>
        <dbReference type="Proteomes" id="UP000001294"/>
    </source>
</evidence>
<name>B6Q7A0_TALMQ</name>
<dbReference type="VEuPathDB" id="FungiDB:PMAA_015640"/>
<organism evidence="2 3">
    <name type="scientific">Talaromyces marneffei (strain ATCC 18224 / CBS 334.59 / QM 7333)</name>
    <name type="common">Penicillium marneffei</name>
    <dbReference type="NCBI Taxonomy" id="441960"/>
    <lineage>
        <taxon>Eukaryota</taxon>
        <taxon>Fungi</taxon>
        <taxon>Dikarya</taxon>
        <taxon>Ascomycota</taxon>
        <taxon>Pezizomycotina</taxon>
        <taxon>Eurotiomycetes</taxon>
        <taxon>Eurotiomycetidae</taxon>
        <taxon>Eurotiales</taxon>
        <taxon>Trichocomaceae</taxon>
        <taxon>Talaromyces</taxon>
        <taxon>Talaromyces sect. Talaromyces</taxon>
    </lineage>
</organism>
<dbReference type="InterPro" id="IPR052567">
    <property type="entry name" value="OP_Dioxygenase"/>
</dbReference>
<evidence type="ECO:0000259" key="1">
    <source>
        <dbReference type="Pfam" id="PF01966"/>
    </source>
</evidence>
<dbReference type="AlphaFoldDB" id="B6Q7A0"/>
<protein>
    <recommendedName>
        <fullName evidence="1">HD domain-containing protein</fullName>
    </recommendedName>
</protein>
<dbReference type="Pfam" id="PF01966">
    <property type="entry name" value="HD"/>
    <property type="match status" value="1"/>
</dbReference>
<dbReference type="PANTHER" id="PTHR40202:SF1">
    <property type="entry name" value="HD DOMAIN-CONTAINING PROTEIN"/>
    <property type="match status" value="1"/>
</dbReference>
<dbReference type="SUPFAM" id="SSF109604">
    <property type="entry name" value="HD-domain/PDEase-like"/>
    <property type="match status" value="1"/>
</dbReference>
<dbReference type="NCBIfam" id="TIGR00277">
    <property type="entry name" value="HDIG"/>
    <property type="match status" value="1"/>
</dbReference>
<dbReference type="Proteomes" id="UP000001294">
    <property type="component" value="Unassembled WGS sequence"/>
</dbReference>